<accession>A0ACB9LZ27</accession>
<protein>
    <submittedName>
        <fullName evidence="1">Uncharacterized protein</fullName>
    </submittedName>
</protein>
<organism evidence="1 2">
    <name type="scientific">Bauhinia variegata</name>
    <name type="common">Purple orchid tree</name>
    <name type="synonym">Phanera variegata</name>
    <dbReference type="NCBI Taxonomy" id="167791"/>
    <lineage>
        <taxon>Eukaryota</taxon>
        <taxon>Viridiplantae</taxon>
        <taxon>Streptophyta</taxon>
        <taxon>Embryophyta</taxon>
        <taxon>Tracheophyta</taxon>
        <taxon>Spermatophyta</taxon>
        <taxon>Magnoliopsida</taxon>
        <taxon>eudicotyledons</taxon>
        <taxon>Gunneridae</taxon>
        <taxon>Pentapetalae</taxon>
        <taxon>rosids</taxon>
        <taxon>fabids</taxon>
        <taxon>Fabales</taxon>
        <taxon>Fabaceae</taxon>
        <taxon>Cercidoideae</taxon>
        <taxon>Cercideae</taxon>
        <taxon>Bauhiniinae</taxon>
        <taxon>Bauhinia</taxon>
    </lineage>
</organism>
<proteinExistence type="predicted"/>
<dbReference type="EMBL" id="CM039435">
    <property type="protein sequence ID" value="KAI4316474.1"/>
    <property type="molecule type" value="Genomic_DNA"/>
</dbReference>
<comment type="caution">
    <text evidence="1">The sequence shown here is derived from an EMBL/GenBank/DDBJ whole genome shotgun (WGS) entry which is preliminary data.</text>
</comment>
<evidence type="ECO:0000313" key="1">
    <source>
        <dbReference type="EMBL" id="KAI4316474.1"/>
    </source>
</evidence>
<name>A0ACB9LZ27_BAUVA</name>
<dbReference type="Proteomes" id="UP000828941">
    <property type="component" value="Chromosome 10"/>
</dbReference>
<gene>
    <name evidence="1" type="ORF">L6164_024452</name>
</gene>
<evidence type="ECO:0000313" key="2">
    <source>
        <dbReference type="Proteomes" id="UP000828941"/>
    </source>
</evidence>
<sequence length="333" mass="38147">MQSRYEMGITHNHELMNMNDDCCSSILSISGSGTDQNCHLLRQHYQHQFQQQRQPHHHPYGQVHLLSNNHRQHQSLHQEKVAGLLDGNQYRICQQGPPHSVDLPHWQPHQDYLAKTSLWRSFETGNSCSDGNEKWVATENKNRPLSELEAVYRLALLKETGPVSVLAAENSHTNGSVPLIPVIGPIVSATATIGADHVSEASVGEEASMMRARKRMRKKKMEEELSSIAVFFESLVKRVVSHQEGLLNKFMEVIERMDKEQEEREEAWRRQETENYNREAIVRERERALACSRDSSIVSCIERITGQSLNLGSRKTPQPRDDSKRTENIRKLT</sequence>
<reference evidence="1 2" key="1">
    <citation type="journal article" date="2022" name="DNA Res.">
        <title>Chromosomal-level genome assembly of the orchid tree Bauhinia variegata (Leguminosae; Cercidoideae) supports the allotetraploid origin hypothesis of Bauhinia.</title>
        <authorList>
            <person name="Zhong Y."/>
            <person name="Chen Y."/>
            <person name="Zheng D."/>
            <person name="Pang J."/>
            <person name="Liu Y."/>
            <person name="Luo S."/>
            <person name="Meng S."/>
            <person name="Qian L."/>
            <person name="Wei D."/>
            <person name="Dai S."/>
            <person name="Zhou R."/>
        </authorList>
    </citation>
    <scope>NUCLEOTIDE SEQUENCE [LARGE SCALE GENOMIC DNA]</scope>
    <source>
        <strain evidence="1">BV-YZ2020</strain>
    </source>
</reference>
<keyword evidence="2" id="KW-1185">Reference proteome</keyword>